<keyword evidence="2 6" id="KW-0812">Transmembrane</keyword>
<comment type="caution">
    <text evidence="8">The sequence shown here is derived from an EMBL/GenBank/DDBJ whole genome shotgun (WGS) entry which is preliminary data.</text>
</comment>
<evidence type="ECO:0000256" key="4">
    <source>
        <dbReference type="ARBA" id="ARBA00023136"/>
    </source>
</evidence>
<dbReference type="EMBL" id="JAKKPZ010000017">
    <property type="protein sequence ID" value="KAI1712707.1"/>
    <property type="molecule type" value="Genomic_DNA"/>
</dbReference>
<dbReference type="AlphaFoldDB" id="A0AAD4R020"/>
<keyword evidence="4 6" id="KW-0472">Membrane</keyword>
<evidence type="ECO:0000313" key="8">
    <source>
        <dbReference type="EMBL" id="KAI1712707.1"/>
    </source>
</evidence>
<dbReference type="GO" id="GO:0016020">
    <property type="term" value="C:membrane"/>
    <property type="evidence" value="ECO:0007669"/>
    <property type="project" value="UniProtKB-SubCell"/>
</dbReference>
<dbReference type="PRINTS" id="PR00237">
    <property type="entry name" value="GPCRRHODOPSN"/>
</dbReference>
<dbReference type="SUPFAM" id="SSF81321">
    <property type="entry name" value="Family A G protein-coupled receptor-like"/>
    <property type="match status" value="1"/>
</dbReference>
<feature type="transmembrane region" description="Helical" evidence="6">
    <location>
        <begin position="403"/>
        <end position="425"/>
    </location>
</feature>
<feature type="transmembrane region" description="Helical" evidence="6">
    <location>
        <begin position="49"/>
        <end position="69"/>
    </location>
</feature>
<evidence type="ECO:0000313" key="9">
    <source>
        <dbReference type="Proteomes" id="UP001201812"/>
    </source>
</evidence>
<dbReference type="PANTHER" id="PTHR47023:SF1">
    <property type="entry name" value="SEX PEPTIDE RECEPTOR"/>
    <property type="match status" value="1"/>
</dbReference>
<proteinExistence type="predicted"/>
<gene>
    <name evidence="8" type="ORF">DdX_09329</name>
</gene>
<feature type="domain" description="G-protein coupled receptors family 1 profile" evidence="7">
    <location>
        <begin position="61"/>
        <end position="426"/>
    </location>
</feature>
<dbReference type="InterPro" id="IPR017452">
    <property type="entry name" value="GPCR_Rhodpsn_7TM"/>
</dbReference>
<accession>A0AAD4R020</accession>
<evidence type="ECO:0000256" key="5">
    <source>
        <dbReference type="SAM" id="MobiDB-lite"/>
    </source>
</evidence>
<keyword evidence="3 6" id="KW-1133">Transmembrane helix</keyword>
<feature type="transmembrane region" description="Helical" evidence="6">
    <location>
        <begin position="227"/>
        <end position="250"/>
    </location>
</feature>
<feature type="transmembrane region" description="Helical" evidence="6">
    <location>
        <begin position="124"/>
        <end position="149"/>
    </location>
</feature>
<feature type="transmembrane region" description="Helical" evidence="6">
    <location>
        <begin position="170"/>
        <end position="190"/>
    </location>
</feature>
<feature type="compositionally biased region" description="Polar residues" evidence="5">
    <location>
        <begin position="290"/>
        <end position="310"/>
    </location>
</feature>
<dbReference type="GO" id="GO:0004930">
    <property type="term" value="F:G protein-coupled receptor activity"/>
    <property type="evidence" value="ECO:0007669"/>
    <property type="project" value="InterPro"/>
</dbReference>
<dbReference type="InterPro" id="IPR053071">
    <property type="entry name" value="GPCR1-related_rcpt"/>
</dbReference>
<name>A0AAD4R020_9BILA</name>
<sequence length="571" mass="64469">MDQMKEHRNLLRKKCVGLRSQKCISLNITNGIKITCKIPLEYALPLYGFVMPVLVAITTITNTFIVIVLSQKHLRTPTNFVLLSMAIADLLTGLTSIPWFIYYYTLKGYEADERSGLNSFWCHVYPFLSYIIPTIWHTAGIWLTVFLAVQRYVYVCVPGFVHRLCTPKTTRIAVAMITGFSFLTATPDLFGKYMEQVDLDDRSMCVLRHSSWVLEILGVQLFYSFQYWFRVALVQLLPCILLIIFTYKLARTIKQTEIRKRSWVTDLPSNQQINTSPAYGGSINGEDTAPNGNTVLPNMEVNQNPRGSTASSRSQHRHSSQLTGVASMPLTCSGSDVDRKTSMLNSSGGSCSGSSGRSLYATNRMLSAICCVFLLLEVPAAFIFTLHFLIAARYVPATGAYRILNVALIIRNIFIVLSSPFNFFIYCSMSEQFRLTVRQLFSSRLLFVAQAQATFHGGKRYSLILVDVDFINQQQQRKKSSFVRRKNSSLSAIRYNSNPNRSRLSATQSIPETSAIERKESVLLEQEQEPQYPPLVVAKVTEEDNTSMRKMGRQVEFLTVGSTDQTNNNQS</sequence>
<dbReference type="PANTHER" id="PTHR47023">
    <property type="entry name" value="SEX PEPTIDE RECEPTOR"/>
    <property type="match status" value="1"/>
</dbReference>
<evidence type="ECO:0000256" key="1">
    <source>
        <dbReference type="ARBA" id="ARBA00004370"/>
    </source>
</evidence>
<comment type="subcellular location">
    <subcellularLocation>
        <location evidence="1">Membrane</location>
    </subcellularLocation>
</comment>
<evidence type="ECO:0000256" key="3">
    <source>
        <dbReference type="ARBA" id="ARBA00022989"/>
    </source>
</evidence>
<dbReference type="PROSITE" id="PS50262">
    <property type="entry name" value="G_PROTEIN_RECEP_F1_2"/>
    <property type="match status" value="1"/>
</dbReference>
<dbReference type="Pfam" id="PF00001">
    <property type="entry name" value="7tm_1"/>
    <property type="match status" value="1"/>
</dbReference>
<evidence type="ECO:0000256" key="2">
    <source>
        <dbReference type="ARBA" id="ARBA00022692"/>
    </source>
</evidence>
<organism evidence="8 9">
    <name type="scientific">Ditylenchus destructor</name>
    <dbReference type="NCBI Taxonomy" id="166010"/>
    <lineage>
        <taxon>Eukaryota</taxon>
        <taxon>Metazoa</taxon>
        <taxon>Ecdysozoa</taxon>
        <taxon>Nematoda</taxon>
        <taxon>Chromadorea</taxon>
        <taxon>Rhabditida</taxon>
        <taxon>Tylenchina</taxon>
        <taxon>Tylenchomorpha</taxon>
        <taxon>Sphaerularioidea</taxon>
        <taxon>Anguinidae</taxon>
        <taxon>Anguininae</taxon>
        <taxon>Ditylenchus</taxon>
    </lineage>
</organism>
<keyword evidence="9" id="KW-1185">Reference proteome</keyword>
<feature type="region of interest" description="Disordered" evidence="5">
    <location>
        <begin position="275"/>
        <end position="331"/>
    </location>
</feature>
<evidence type="ECO:0000256" key="6">
    <source>
        <dbReference type="SAM" id="Phobius"/>
    </source>
</evidence>
<protein>
    <submittedName>
        <fullName evidence="8">Serpentine type 7TM GPCR chemoreceptor srw domain-containing protein</fullName>
    </submittedName>
</protein>
<evidence type="ECO:0000259" key="7">
    <source>
        <dbReference type="PROSITE" id="PS50262"/>
    </source>
</evidence>
<dbReference type="CDD" id="cd14978">
    <property type="entry name" value="7tmA_FMRFamide_R-like"/>
    <property type="match status" value="1"/>
</dbReference>
<dbReference type="InterPro" id="IPR000276">
    <property type="entry name" value="GPCR_Rhodpsn"/>
</dbReference>
<feature type="transmembrane region" description="Helical" evidence="6">
    <location>
        <begin position="81"/>
        <end position="104"/>
    </location>
</feature>
<dbReference type="Gene3D" id="1.20.1070.10">
    <property type="entry name" value="Rhodopsin 7-helix transmembrane proteins"/>
    <property type="match status" value="1"/>
</dbReference>
<dbReference type="Proteomes" id="UP001201812">
    <property type="component" value="Unassembled WGS sequence"/>
</dbReference>
<feature type="transmembrane region" description="Helical" evidence="6">
    <location>
        <begin position="365"/>
        <end position="391"/>
    </location>
</feature>
<reference evidence="8" key="1">
    <citation type="submission" date="2022-01" db="EMBL/GenBank/DDBJ databases">
        <title>Genome Sequence Resource for Two Populations of Ditylenchus destructor, the Migratory Endoparasitic Phytonematode.</title>
        <authorList>
            <person name="Zhang H."/>
            <person name="Lin R."/>
            <person name="Xie B."/>
        </authorList>
    </citation>
    <scope>NUCLEOTIDE SEQUENCE</scope>
    <source>
        <strain evidence="8">BazhouSP</strain>
    </source>
</reference>